<accession>A0A8E2EWT6</accession>
<dbReference type="InterPro" id="IPR010839">
    <property type="entry name" value="AtuA_N"/>
</dbReference>
<keyword evidence="4" id="KW-1185">Reference proteome</keyword>
<feature type="region of interest" description="Disordered" evidence="1">
    <location>
        <begin position="1"/>
        <end position="29"/>
    </location>
</feature>
<dbReference type="PANTHER" id="PTHR47585:SF2">
    <property type="entry name" value="DUF1446 DOMAIN PROTEIN (AFU_ORTHOLOGUE AFUA_6G11420)"/>
    <property type="match status" value="1"/>
</dbReference>
<dbReference type="Pfam" id="PF07287">
    <property type="entry name" value="AtuA"/>
    <property type="match status" value="1"/>
</dbReference>
<evidence type="ECO:0000313" key="3">
    <source>
        <dbReference type="EMBL" id="OCL06372.1"/>
    </source>
</evidence>
<protein>
    <submittedName>
        <fullName evidence="3">DUF1446-domain-containing protein</fullName>
    </submittedName>
</protein>
<dbReference type="AlphaFoldDB" id="A0A8E2EWT6"/>
<feature type="domain" description="Acyclic terpene utilisation N-terminal" evidence="2">
    <location>
        <begin position="28"/>
        <end position="352"/>
    </location>
</feature>
<proteinExistence type="predicted"/>
<evidence type="ECO:0000256" key="1">
    <source>
        <dbReference type="SAM" id="MobiDB-lite"/>
    </source>
</evidence>
<dbReference type="OrthoDB" id="10265871at2759"/>
<evidence type="ECO:0000313" key="4">
    <source>
        <dbReference type="Proteomes" id="UP000250140"/>
    </source>
</evidence>
<gene>
    <name evidence="3" type="ORF">AOQ84DRAFT_78636</name>
</gene>
<dbReference type="Proteomes" id="UP000250140">
    <property type="component" value="Unassembled WGS sequence"/>
</dbReference>
<reference evidence="3 4" key="1">
    <citation type="journal article" date="2016" name="Nat. Commun.">
        <title>Ectomycorrhizal ecology is imprinted in the genome of the dominant symbiotic fungus Cenococcum geophilum.</title>
        <authorList>
            <consortium name="DOE Joint Genome Institute"/>
            <person name="Peter M."/>
            <person name="Kohler A."/>
            <person name="Ohm R.A."/>
            <person name="Kuo A."/>
            <person name="Krutzmann J."/>
            <person name="Morin E."/>
            <person name="Arend M."/>
            <person name="Barry K.W."/>
            <person name="Binder M."/>
            <person name="Choi C."/>
            <person name="Clum A."/>
            <person name="Copeland A."/>
            <person name="Grisel N."/>
            <person name="Haridas S."/>
            <person name="Kipfer T."/>
            <person name="LaButti K."/>
            <person name="Lindquist E."/>
            <person name="Lipzen A."/>
            <person name="Maire R."/>
            <person name="Meier B."/>
            <person name="Mihaltcheva S."/>
            <person name="Molinier V."/>
            <person name="Murat C."/>
            <person name="Poggeler S."/>
            <person name="Quandt C.A."/>
            <person name="Sperisen C."/>
            <person name="Tritt A."/>
            <person name="Tisserant E."/>
            <person name="Crous P.W."/>
            <person name="Henrissat B."/>
            <person name="Nehls U."/>
            <person name="Egli S."/>
            <person name="Spatafora J.W."/>
            <person name="Grigoriev I.V."/>
            <person name="Martin F.M."/>
        </authorList>
    </citation>
    <scope>NUCLEOTIDE SEQUENCE [LARGE SCALE GENOMIC DNA]</scope>
    <source>
        <strain evidence="3 4">CBS 207.34</strain>
    </source>
</reference>
<organism evidence="3 4">
    <name type="scientific">Glonium stellatum</name>
    <dbReference type="NCBI Taxonomy" id="574774"/>
    <lineage>
        <taxon>Eukaryota</taxon>
        <taxon>Fungi</taxon>
        <taxon>Dikarya</taxon>
        <taxon>Ascomycota</taxon>
        <taxon>Pezizomycotina</taxon>
        <taxon>Dothideomycetes</taxon>
        <taxon>Pleosporomycetidae</taxon>
        <taxon>Gloniales</taxon>
        <taxon>Gloniaceae</taxon>
        <taxon>Glonium</taxon>
    </lineage>
</organism>
<dbReference type="PANTHER" id="PTHR47585">
    <property type="match status" value="1"/>
</dbReference>
<dbReference type="EMBL" id="KV750081">
    <property type="protein sequence ID" value="OCL06372.1"/>
    <property type="molecule type" value="Genomic_DNA"/>
</dbReference>
<name>A0A8E2EWT6_9PEZI</name>
<feature type="compositionally biased region" description="Polar residues" evidence="1">
    <location>
        <begin position="1"/>
        <end position="18"/>
    </location>
</feature>
<sequence>MMAISEGTTDDTNSNNGANGDGSHKRPIRIASASGGFSDRQRAFLSLANCDVDCIIGDWMSECTMTLRGAEKVENQKKGKTDAAGLYDPTFMENLKPALPIMQQKRIKVAVNAGASDTEKLAKLVEEVIKEEGLSLRVGWVGGDEVTDVVNRLIKQGEKFENICTGRELKAWEFDPIYAQCYLGGAGIAECLRSGADIVICGRVADAAPVIGASMWWHGWDREKDLDAIVGSLTAGHLLGCSAYVCGGYFSGFKNLLDSCENIGFSIGEVDYLGQIIMGKEPGTGGEMSVSTCTSQLLYEIQGPRYFGSDVVANLEGIQMTQLEKDRVLVSGIKGSKPPSFTKVGITAFGGYC</sequence>
<evidence type="ECO:0000259" key="2">
    <source>
        <dbReference type="Pfam" id="PF07287"/>
    </source>
</evidence>